<dbReference type="RefSeq" id="WP_128768213.1">
    <property type="nucleotide sequence ID" value="NZ_RXOC01000002.1"/>
</dbReference>
<evidence type="ECO:0000259" key="1">
    <source>
        <dbReference type="Pfam" id="PF03235"/>
    </source>
</evidence>
<dbReference type="Proteomes" id="UP000290848">
    <property type="component" value="Unassembled WGS sequence"/>
</dbReference>
<feature type="domain" description="GmrSD restriction endonucleases N-terminal" evidence="1">
    <location>
        <begin position="205"/>
        <end position="332"/>
    </location>
</feature>
<evidence type="ECO:0000313" key="3">
    <source>
        <dbReference type="Proteomes" id="UP000290848"/>
    </source>
</evidence>
<dbReference type="PANTHER" id="PTHR39639">
    <property type="entry name" value="CHROMOSOME 16, WHOLE GENOME SHOTGUN SEQUENCE"/>
    <property type="match status" value="1"/>
</dbReference>
<organism evidence="2 3">
    <name type="scientific">Arcticibacter tournemirensis</name>
    <dbReference type="NCBI Taxonomy" id="699437"/>
    <lineage>
        <taxon>Bacteria</taxon>
        <taxon>Pseudomonadati</taxon>
        <taxon>Bacteroidota</taxon>
        <taxon>Sphingobacteriia</taxon>
        <taxon>Sphingobacteriales</taxon>
        <taxon>Sphingobacteriaceae</taxon>
        <taxon>Arcticibacter</taxon>
    </lineage>
</organism>
<name>A0A4Q0MFA6_9SPHI</name>
<reference evidence="2 3" key="1">
    <citation type="submission" date="2018-12" db="EMBL/GenBank/DDBJ databases">
        <title>The Draft Genome Sequence of the Soil Bacterium Pedobacter tournemirensis R1.</title>
        <authorList>
            <person name="He J."/>
        </authorList>
    </citation>
    <scope>NUCLEOTIDE SEQUENCE [LARGE SCALE GENOMIC DNA]</scope>
    <source>
        <strain evidence="2 3">R1</strain>
    </source>
</reference>
<dbReference type="Pfam" id="PF03235">
    <property type="entry name" value="GmrSD_N"/>
    <property type="match status" value="1"/>
</dbReference>
<accession>A0A4Q0MFA6</accession>
<dbReference type="PANTHER" id="PTHR39639:SF1">
    <property type="entry name" value="DUF262 DOMAIN-CONTAINING PROTEIN"/>
    <property type="match status" value="1"/>
</dbReference>
<evidence type="ECO:0000313" key="2">
    <source>
        <dbReference type="EMBL" id="RXF71965.1"/>
    </source>
</evidence>
<sequence>MRITELADLVSTGIKISSSQLSSKPSGFLYLKPENIERAIAISEADAMYIIEKVSKSVLSNSIDVGYGDYLIYSYKNDGDYSLLRVVQDFKKKIVPSNNFIIIKGPSSFLSTFLQHEMGRLYFLKEIQDIANRANGNFLDVIKQFKQIDIDPVVLEKVNLPSYISPGNSTINEEDLKKINVRGDVITIDNIYKRLKENEIRLDGYFQRKSNLWNDDIKSRLIETIILNMPIPPLFFDVTNDDRWLIVDGLQRISAINSFYNNELALTKLDYIPSLEGKYYRDLNRTYQRKFEEKQLSYSAIYPGTPKSVRYKIFKNINVSALILNRQEIRHAINEDEDLEFTSSKYILSLTEVINKYIIIPEKGTTGKERMADAELCLRYIAFRVLNYVHDYGGNIQDFLDKAMERINSYERNKLNVFKVDFEDALKTLTAIFSPDVIFTKAMVQVEGPKSFNGNLFGVWTYLFTRLNYEERQSLIERRNLFTKRALKMSDDPQYEKSIDSRYFETIESLKVNIETVEKFIKAFFND</sequence>
<proteinExistence type="predicted"/>
<comment type="caution">
    <text evidence="2">The sequence shown here is derived from an EMBL/GenBank/DDBJ whole genome shotgun (WGS) entry which is preliminary data.</text>
</comment>
<gene>
    <name evidence="2" type="ORF">EKH83_04595</name>
</gene>
<dbReference type="AlphaFoldDB" id="A0A4Q0MFA6"/>
<dbReference type="InterPro" id="IPR004919">
    <property type="entry name" value="GmrSD_N"/>
</dbReference>
<dbReference type="EMBL" id="RXOC01000002">
    <property type="protein sequence ID" value="RXF71965.1"/>
    <property type="molecule type" value="Genomic_DNA"/>
</dbReference>
<protein>
    <submittedName>
        <fullName evidence="2">DUF262 domain-containing protein</fullName>
    </submittedName>
</protein>